<protein>
    <submittedName>
        <fullName evidence="2">Uncharacterized protein</fullName>
    </submittedName>
</protein>
<proteinExistence type="predicted"/>
<evidence type="ECO:0000256" key="1">
    <source>
        <dbReference type="SAM" id="MobiDB-lite"/>
    </source>
</evidence>
<dbReference type="AlphaFoldDB" id="A0A368KS29"/>
<evidence type="ECO:0000313" key="3">
    <source>
        <dbReference type="Proteomes" id="UP000253562"/>
    </source>
</evidence>
<dbReference type="EMBL" id="QPEX01000019">
    <property type="protein sequence ID" value="RCS50646.1"/>
    <property type="molecule type" value="Genomic_DNA"/>
</dbReference>
<sequence>MPLRTMVVLLSFVCCLPGCQTWGWGWKSAPPVEEEERLVDDFTNTQAKSDDSNDEAEPTSAFAKKNGRASDPGTGLSDRSRDIERSLGYR</sequence>
<organism evidence="2 3">
    <name type="scientific">Bremerella cremea</name>
    <dbReference type="NCBI Taxonomy" id="1031537"/>
    <lineage>
        <taxon>Bacteria</taxon>
        <taxon>Pseudomonadati</taxon>
        <taxon>Planctomycetota</taxon>
        <taxon>Planctomycetia</taxon>
        <taxon>Pirellulales</taxon>
        <taxon>Pirellulaceae</taxon>
        <taxon>Bremerella</taxon>
    </lineage>
</organism>
<reference evidence="2 3" key="1">
    <citation type="submission" date="2018-07" db="EMBL/GenBank/DDBJ databases">
        <title>Comparative genomes isolates from brazilian mangrove.</title>
        <authorList>
            <person name="De Araujo J.E."/>
            <person name="Taketani R.G."/>
            <person name="Silva M.C.P."/>
            <person name="Lourenco M.V."/>
            <person name="Oliveira V.M."/>
            <person name="Andreote F.D."/>
        </authorList>
    </citation>
    <scope>NUCLEOTIDE SEQUENCE [LARGE SCALE GENOMIC DNA]</scope>
    <source>
        <strain evidence="2 3">HEX PRIS-MGV</strain>
    </source>
</reference>
<gene>
    <name evidence="2" type="ORF">DTL42_11125</name>
</gene>
<name>A0A368KS29_9BACT</name>
<feature type="region of interest" description="Disordered" evidence="1">
    <location>
        <begin position="35"/>
        <end position="90"/>
    </location>
</feature>
<feature type="compositionally biased region" description="Basic and acidic residues" evidence="1">
    <location>
        <begin position="78"/>
        <end position="90"/>
    </location>
</feature>
<dbReference type="RefSeq" id="WP_114368792.1">
    <property type="nucleotide sequence ID" value="NZ_QPEX01000019.1"/>
</dbReference>
<dbReference type="OrthoDB" id="289042at2"/>
<accession>A0A368KS29</accession>
<dbReference type="Proteomes" id="UP000253562">
    <property type="component" value="Unassembled WGS sequence"/>
</dbReference>
<evidence type="ECO:0000313" key="2">
    <source>
        <dbReference type="EMBL" id="RCS50646.1"/>
    </source>
</evidence>
<comment type="caution">
    <text evidence="2">The sequence shown here is derived from an EMBL/GenBank/DDBJ whole genome shotgun (WGS) entry which is preliminary data.</text>
</comment>